<proteinExistence type="predicted"/>
<keyword evidence="12" id="KW-1185">Reference proteome</keyword>
<feature type="region of interest" description="Disordered" evidence="6">
    <location>
        <begin position="553"/>
        <end position="576"/>
    </location>
</feature>
<dbReference type="PANTHER" id="PTHR33885">
    <property type="entry name" value="PHAGE SHOCK PROTEIN C"/>
    <property type="match status" value="1"/>
</dbReference>
<evidence type="ECO:0000256" key="2">
    <source>
        <dbReference type="ARBA" id="ARBA00022475"/>
    </source>
</evidence>
<feature type="compositionally biased region" description="Basic and acidic residues" evidence="6">
    <location>
        <begin position="567"/>
        <end position="576"/>
    </location>
</feature>
<evidence type="ECO:0000259" key="9">
    <source>
        <dbReference type="Pfam" id="PF22571"/>
    </source>
</evidence>
<evidence type="ECO:0000259" key="10">
    <source>
        <dbReference type="Pfam" id="PF22744"/>
    </source>
</evidence>
<protein>
    <submittedName>
        <fullName evidence="11">Phage shock protein C (PspC) family protein</fullName>
    </submittedName>
</protein>
<feature type="domain" description="PspC-related transmembrane region" evidence="9">
    <location>
        <begin position="206"/>
        <end position="345"/>
    </location>
</feature>
<feature type="transmembrane region" description="Helical" evidence="7">
    <location>
        <begin position="139"/>
        <end position="163"/>
    </location>
</feature>
<evidence type="ECO:0000256" key="5">
    <source>
        <dbReference type="ARBA" id="ARBA00023136"/>
    </source>
</evidence>
<evidence type="ECO:0000313" key="11">
    <source>
        <dbReference type="EMBL" id="RXG11278.1"/>
    </source>
</evidence>
<dbReference type="AlphaFoldDB" id="A0A4Q0NN35"/>
<keyword evidence="2" id="KW-1003">Cell membrane</keyword>
<evidence type="ECO:0000313" key="12">
    <source>
        <dbReference type="Proteomes" id="UP000289821"/>
    </source>
</evidence>
<evidence type="ECO:0000256" key="4">
    <source>
        <dbReference type="ARBA" id="ARBA00022989"/>
    </source>
</evidence>
<keyword evidence="5 7" id="KW-0472">Membrane</keyword>
<name>A0A4Q0NN35_9FLAO</name>
<dbReference type="GO" id="GO:0005886">
    <property type="term" value="C:plasma membrane"/>
    <property type="evidence" value="ECO:0007669"/>
    <property type="project" value="UniProtKB-SubCell"/>
</dbReference>
<gene>
    <name evidence="11" type="ORF">DSM04_1128</name>
</gene>
<dbReference type="Pfam" id="PF04024">
    <property type="entry name" value="PspC"/>
    <property type="match status" value="1"/>
</dbReference>
<evidence type="ECO:0000259" key="8">
    <source>
        <dbReference type="Pfam" id="PF04024"/>
    </source>
</evidence>
<dbReference type="InterPro" id="IPR054319">
    <property type="entry name" value="PspC-rel_ToastRack"/>
</dbReference>
<comment type="caution">
    <text evidence="11">The sequence shown here is derived from an EMBL/GenBank/DDBJ whole genome shotgun (WGS) entry which is preliminary data.</text>
</comment>
<evidence type="ECO:0000256" key="1">
    <source>
        <dbReference type="ARBA" id="ARBA00004162"/>
    </source>
</evidence>
<dbReference type="InterPro" id="IPR054321">
    <property type="entry name" value="PspC-rel_TM"/>
</dbReference>
<feature type="domain" description="Phage shock protein PspC N-terminal" evidence="8">
    <location>
        <begin position="108"/>
        <end position="166"/>
    </location>
</feature>
<dbReference type="RefSeq" id="WP_128762897.1">
    <property type="nucleotide sequence ID" value="NZ_QOVI01000012.1"/>
</dbReference>
<keyword evidence="4 7" id="KW-1133">Transmembrane helix</keyword>
<dbReference type="EMBL" id="QOVI01000012">
    <property type="protein sequence ID" value="RXG11278.1"/>
    <property type="molecule type" value="Genomic_DNA"/>
</dbReference>
<reference evidence="11 12" key="1">
    <citation type="submission" date="2018-07" db="EMBL/GenBank/DDBJ databases">
        <title>Leeuwenhoekiella genomics.</title>
        <authorList>
            <person name="Tahon G."/>
            <person name="Willems A."/>
        </authorList>
    </citation>
    <scope>NUCLEOTIDE SEQUENCE [LARGE SCALE GENOMIC DNA]</scope>
    <source>
        <strain evidence="11 12">R-50232</strain>
    </source>
</reference>
<dbReference type="InterPro" id="IPR007168">
    <property type="entry name" value="Phageshock_PspC_N"/>
</dbReference>
<sequence>MNKTVNINLAGLFFHIDENAYAKLQRYLDAIKRSFTDAQGREEIIQDIEARIAELFSERVKNERQVIGITEVEEVINIMGQPEDYRLDEEIFEDEPTSQRAYTDTSVKKLYRDTEHSYIGGVSSGLGHYLKIDALWVRIAFLLLTFFSGGGFILLYIAFWIFVPEARTTAEKLEMRGKPVNIDNIQRKVKEGFDTVADSVKNVDYVKYGNKAREGAGSFATTLGKIIMFILKVFVKFIGILLILIGGCTLIGLFVGLFTAGTLDFFDGSIADYVEMANTSGAPLWLITFLTFLAVGIPFFMLFYLGLRILVNTLKRLSLTAKLTLLGLWLVSLIAIAVLGVRQGMATAVDGETLITEVLPVQSTDTLTVKMKTQNKYSAEKYHNQSWKIRTDDNGNKVIYNRDVNLSVQKSDSPEAKLIIKKNAQGSSFNEAENRAQQIVYNFEVFGNTLLLDNFFVTDYINKFRDQEVELILAIPEGMTLLTDNNISTYHRNRYSDLLNRDYIGYYTVMQESELICTTCPIEVIEETEESNEWKYSESTSDSTVTNDVYEYPSKVEPEQDGVDVETPVKELDSIN</sequence>
<evidence type="ECO:0000256" key="7">
    <source>
        <dbReference type="SAM" id="Phobius"/>
    </source>
</evidence>
<keyword evidence="3 7" id="KW-0812">Transmembrane</keyword>
<organism evidence="11 12">
    <name type="scientific">Leeuwenhoekiella aestuarii</name>
    <dbReference type="NCBI Taxonomy" id="2249426"/>
    <lineage>
        <taxon>Bacteria</taxon>
        <taxon>Pseudomonadati</taxon>
        <taxon>Bacteroidota</taxon>
        <taxon>Flavobacteriia</taxon>
        <taxon>Flavobacteriales</taxon>
        <taxon>Flavobacteriaceae</taxon>
        <taxon>Leeuwenhoekiella</taxon>
    </lineage>
</organism>
<feature type="transmembrane region" description="Helical" evidence="7">
    <location>
        <begin position="283"/>
        <end position="307"/>
    </location>
</feature>
<feature type="transmembrane region" description="Helical" evidence="7">
    <location>
        <begin position="241"/>
        <end position="263"/>
    </location>
</feature>
<comment type="subcellular location">
    <subcellularLocation>
        <location evidence="1">Cell membrane</location>
        <topology evidence="1">Single-pass membrane protein</topology>
    </subcellularLocation>
</comment>
<feature type="domain" description="PspC-related ToastRack" evidence="10">
    <location>
        <begin position="391"/>
        <end position="521"/>
    </location>
</feature>
<feature type="transmembrane region" description="Helical" evidence="7">
    <location>
        <begin position="319"/>
        <end position="341"/>
    </location>
</feature>
<dbReference type="InterPro" id="IPR052027">
    <property type="entry name" value="PspC"/>
</dbReference>
<dbReference type="OrthoDB" id="5772680at2"/>
<evidence type="ECO:0000256" key="6">
    <source>
        <dbReference type="SAM" id="MobiDB-lite"/>
    </source>
</evidence>
<accession>A0A4Q0NN35</accession>
<evidence type="ECO:0000256" key="3">
    <source>
        <dbReference type="ARBA" id="ARBA00022692"/>
    </source>
</evidence>
<dbReference type="Pfam" id="PF22571">
    <property type="entry name" value="LiaI-LiaF-TM_PspC"/>
    <property type="match status" value="1"/>
</dbReference>
<dbReference type="Pfam" id="PF22744">
    <property type="entry name" value="Toast-rack_PspC-Cterm"/>
    <property type="match status" value="1"/>
</dbReference>
<dbReference type="Proteomes" id="UP000289821">
    <property type="component" value="Unassembled WGS sequence"/>
</dbReference>
<dbReference type="PANTHER" id="PTHR33885:SF3">
    <property type="entry name" value="PHAGE SHOCK PROTEIN C"/>
    <property type="match status" value="1"/>
</dbReference>